<feature type="signal peptide" evidence="1">
    <location>
        <begin position="1"/>
        <end position="21"/>
    </location>
</feature>
<organism evidence="2 3">
    <name type="scientific">Chromobacterium subtsugae</name>
    <dbReference type="NCBI Taxonomy" id="251747"/>
    <lineage>
        <taxon>Bacteria</taxon>
        <taxon>Pseudomonadati</taxon>
        <taxon>Pseudomonadota</taxon>
        <taxon>Betaproteobacteria</taxon>
        <taxon>Neisseriales</taxon>
        <taxon>Chromobacteriaceae</taxon>
        <taxon>Chromobacterium</taxon>
    </lineage>
</organism>
<gene>
    <name evidence="2" type="ORF">KIF53_00290</name>
</gene>
<protein>
    <submittedName>
        <fullName evidence="2">Uncharacterized protein</fullName>
    </submittedName>
</protein>
<sequence length="153" mass="16384">MKKTLLSLLLGLLAVCHQAGAETIKTRYGVVSDEDRIELRLGKKTIYSDSDNSVYLQGGSSYALQDRDVVLVSSDCGGSGCVSQRFALIAIGKGGSVKKYDLGDFNPGTNATAKLENGQLRVTFSAEGRKQGAVLFDGDKVRKAAEKRVKPKP</sequence>
<name>A0ABS7F7J5_9NEIS</name>
<comment type="caution">
    <text evidence="2">The sequence shown here is derived from an EMBL/GenBank/DDBJ whole genome shotgun (WGS) entry which is preliminary data.</text>
</comment>
<dbReference type="GeneID" id="89683694"/>
<keyword evidence="1" id="KW-0732">Signal</keyword>
<dbReference type="RefSeq" id="WP_043574842.1">
    <property type="nucleotide sequence ID" value="NZ_CP142381.1"/>
</dbReference>
<dbReference type="EMBL" id="JAHDTB010000001">
    <property type="protein sequence ID" value="MBW8286071.1"/>
    <property type="molecule type" value="Genomic_DNA"/>
</dbReference>
<evidence type="ECO:0000313" key="2">
    <source>
        <dbReference type="EMBL" id="MBW8286071.1"/>
    </source>
</evidence>
<evidence type="ECO:0000256" key="1">
    <source>
        <dbReference type="SAM" id="SignalP"/>
    </source>
</evidence>
<reference evidence="2 3" key="1">
    <citation type="submission" date="2021-05" db="EMBL/GenBank/DDBJ databases">
        <title>Draft Whole Genome Sequencing Of Biosensor Chromobacterium violaceum Strain CV026 Reveals A Regulatory RNA In Chromobacterium violaceum Phenotype Regulatory Network.</title>
        <authorList>
            <person name="Hong K.W."/>
            <person name="Chan K.G."/>
            <person name="Chang C.-Y."/>
        </authorList>
    </citation>
    <scope>NUCLEOTIDE SEQUENCE [LARGE SCALE GENOMIC DNA]</scope>
    <source>
        <strain evidence="2 3">ATCC 31532</strain>
    </source>
</reference>
<evidence type="ECO:0000313" key="3">
    <source>
        <dbReference type="Proteomes" id="UP000711178"/>
    </source>
</evidence>
<proteinExistence type="predicted"/>
<accession>A0ABS7F7J5</accession>
<dbReference type="Proteomes" id="UP000711178">
    <property type="component" value="Unassembled WGS sequence"/>
</dbReference>
<keyword evidence="3" id="KW-1185">Reference proteome</keyword>
<feature type="chain" id="PRO_5047252448" evidence="1">
    <location>
        <begin position="22"/>
        <end position="153"/>
    </location>
</feature>